<reference evidence="10 11" key="1">
    <citation type="journal article" date="2013" name="Genome Announc.">
        <title>Draft Genome Sequence of Rhodococcus rhodnii Strain LMG5362, a Symbiont of Rhodnius prolixus (Hemiptera, Reduviidae, Triatominae), the Principle Vector of Trypanosoma cruzi.</title>
        <authorList>
            <person name="Pachebat J.A."/>
            <person name="van Keulen G."/>
            <person name="Whitten M.M."/>
            <person name="Girdwood S."/>
            <person name="Del Sol R."/>
            <person name="Dyson P.J."/>
            <person name="Facey P.D."/>
        </authorList>
    </citation>
    <scope>NUCLEOTIDE SEQUENCE [LARGE SCALE GENOMIC DNA]</scope>
    <source>
        <strain evidence="10 11">LMG 5362</strain>
    </source>
</reference>
<evidence type="ECO:0000259" key="9">
    <source>
        <dbReference type="Pfam" id="PF26540"/>
    </source>
</evidence>
<name>R7WL47_9NOCA</name>
<keyword evidence="3 7" id="KW-0560">Oxidoreductase</keyword>
<dbReference type="EMBL" id="APMY01000077">
    <property type="protein sequence ID" value="EOM76010.1"/>
    <property type="molecule type" value="Genomic_DNA"/>
</dbReference>
<evidence type="ECO:0000259" key="8">
    <source>
        <dbReference type="Pfam" id="PF04551"/>
    </source>
</evidence>
<comment type="function">
    <text evidence="7">Converts 2C-methyl-D-erythritol 2,4-cyclodiphosphate (ME-2,4cPP) into 1-hydroxy-2-methyl-2-(E)-butenyl 4-diphosphate.</text>
</comment>
<evidence type="ECO:0000256" key="4">
    <source>
        <dbReference type="ARBA" id="ARBA00023004"/>
    </source>
</evidence>
<dbReference type="GO" id="GO:0046429">
    <property type="term" value="F:4-hydroxy-3-methylbut-2-en-1-yl diphosphate synthase activity (ferredoxin)"/>
    <property type="evidence" value="ECO:0007669"/>
    <property type="project" value="UniProtKB-UniRule"/>
</dbReference>
<dbReference type="Pfam" id="PF04551">
    <property type="entry name" value="GcpE"/>
    <property type="match status" value="1"/>
</dbReference>
<feature type="binding site" evidence="7">
    <location>
        <position position="309"/>
    </location>
    <ligand>
        <name>[4Fe-4S] cluster</name>
        <dbReference type="ChEBI" id="CHEBI:49883"/>
    </ligand>
</feature>
<feature type="binding site" evidence="7">
    <location>
        <position position="316"/>
    </location>
    <ligand>
        <name>[4Fe-4S] cluster</name>
        <dbReference type="ChEBI" id="CHEBI:49883"/>
    </ligand>
</feature>
<dbReference type="SUPFAM" id="SSF56014">
    <property type="entry name" value="Nitrite and sulphite reductase 4Fe-4S domain-like"/>
    <property type="match status" value="1"/>
</dbReference>
<dbReference type="InterPro" id="IPR058579">
    <property type="entry name" value="IspG_C"/>
</dbReference>
<keyword evidence="5 7" id="KW-0411">Iron-sulfur</keyword>
<gene>
    <name evidence="7" type="primary">ispG</name>
    <name evidence="10" type="ORF">Rrhod_2658</name>
</gene>
<feature type="domain" description="IspG C-terminal" evidence="9">
    <location>
        <begin position="270"/>
        <end position="356"/>
    </location>
</feature>
<evidence type="ECO:0000256" key="2">
    <source>
        <dbReference type="ARBA" id="ARBA00022723"/>
    </source>
</evidence>
<dbReference type="eggNOG" id="COG0821">
    <property type="taxonomic scope" value="Bacteria"/>
</dbReference>
<comment type="similarity">
    <text evidence="7">Belongs to the IspG family.</text>
</comment>
<dbReference type="Proteomes" id="UP000013525">
    <property type="component" value="Unassembled WGS sequence"/>
</dbReference>
<evidence type="ECO:0000256" key="1">
    <source>
        <dbReference type="ARBA" id="ARBA00022485"/>
    </source>
</evidence>
<evidence type="ECO:0000256" key="5">
    <source>
        <dbReference type="ARBA" id="ARBA00023014"/>
    </source>
</evidence>
<sequence length="376" mass="39344">MPAAPAAVLAPRRTTRQLQVGSVGVGSDHPISVQSMCTTKTHDVNATLQQIAELTAAGCDIVRVACPRQEDADALATIARKSQIPVIADIHFQPRYIFAAIDAGCAAVRVNPGNIKEFDGRVGEVAKAAGDAGIPIRIGVNAGSLDPRLMQKYGKATPEALVESALWEAGLFEEHGFGDIKISVKHNDPVIMVEAYRQLAAQCDYPLHLGVTEAGPAFQGTVKSAVAFGALLSEGIGDTIRVSLSAPPAEEIKVGTQILQSLNLRPRKLEIVSCPSCGRAQVDVYTLADEVTAGLEGMEVPLRVAVMGCVVNGPGEAREADLGVASGNGKGQIFVKGEVIKTVPEAQIVETLIEEAMRIAEEMGDDAAGDPVVSVG</sequence>
<keyword evidence="11" id="KW-1185">Reference proteome</keyword>
<dbReference type="HAMAP" id="MF_00159">
    <property type="entry name" value="IspG"/>
    <property type="match status" value="1"/>
</dbReference>
<dbReference type="PANTHER" id="PTHR30454">
    <property type="entry name" value="4-HYDROXY-3-METHYLBUT-2-EN-1-YL DIPHOSPHATE SYNTHASE"/>
    <property type="match status" value="1"/>
</dbReference>
<dbReference type="PANTHER" id="PTHR30454:SF0">
    <property type="entry name" value="4-HYDROXY-3-METHYLBUT-2-EN-1-YL DIPHOSPHATE SYNTHASE (FERREDOXIN), CHLOROPLASTIC"/>
    <property type="match status" value="1"/>
</dbReference>
<evidence type="ECO:0000313" key="11">
    <source>
        <dbReference type="Proteomes" id="UP000013525"/>
    </source>
</evidence>
<feature type="binding site" evidence="7">
    <location>
        <position position="277"/>
    </location>
    <ligand>
        <name>[4Fe-4S] cluster</name>
        <dbReference type="ChEBI" id="CHEBI:49883"/>
    </ligand>
</feature>
<dbReference type="EC" id="1.17.7.3" evidence="7"/>
<dbReference type="InterPro" id="IPR004588">
    <property type="entry name" value="IspG_bac-typ"/>
</dbReference>
<dbReference type="NCBIfam" id="NF001540">
    <property type="entry name" value="PRK00366.1"/>
    <property type="match status" value="1"/>
</dbReference>
<accession>R7WL47</accession>
<evidence type="ECO:0000256" key="7">
    <source>
        <dbReference type="HAMAP-Rule" id="MF_00159"/>
    </source>
</evidence>
<dbReference type="STRING" id="38312.GCA_000720375_09224"/>
<comment type="catalytic activity">
    <reaction evidence="7">
        <text>(2E)-4-hydroxy-3-methylbut-2-enyl diphosphate + oxidized [flavodoxin] + H2O + 2 H(+) = 2-C-methyl-D-erythritol 2,4-cyclic diphosphate + reduced [flavodoxin]</text>
        <dbReference type="Rhea" id="RHEA:43604"/>
        <dbReference type="Rhea" id="RHEA-COMP:10622"/>
        <dbReference type="Rhea" id="RHEA-COMP:10623"/>
        <dbReference type="ChEBI" id="CHEBI:15377"/>
        <dbReference type="ChEBI" id="CHEBI:15378"/>
        <dbReference type="ChEBI" id="CHEBI:57618"/>
        <dbReference type="ChEBI" id="CHEBI:58210"/>
        <dbReference type="ChEBI" id="CHEBI:58483"/>
        <dbReference type="ChEBI" id="CHEBI:128753"/>
        <dbReference type="EC" id="1.17.7.3"/>
    </reaction>
</comment>
<dbReference type="GO" id="GO:0051539">
    <property type="term" value="F:4 iron, 4 sulfur cluster binding"/>
    <property type="evidence" value="ECO:0007669"/>
    <property type="project" value="UniProtKB-UniRule"/>
</dbReference>
<dbReference type="InterPro" id="IPR016425">
    <property type="entry name" value="IspG_bac"/>
</dbReference>
<organism evidence="10 11">
    <name type="scientific">Rhodococcus rhodnii LMG 5362</name>
    <dbReference type="NCBI Taxonomy" id="1273125"/>
    <lineage>
        <taxon>Bacteria</taxon>
        <taxon>Bacillati</taxon>
        <taxon>Actinomycetota</taxon>
        <taxon>Actinomycetes</taxon>
        <taxon>Mycobacteriales</taxon>
        <taxon>Nocardiaceae</taxon>
        <taxon>Rhodococcus</taxon>
    </lineage>
</organism>
<comment type="caution">
    <text evidence="10">The sequence shown here is derived from an EMBL/GenBank/DDBJ whole genome shotgun (WGS) entry which is preliminary data.</text>
</comment>
<dbReference type="InterPro" id="IPR058578">
    <property type="entry name" value="IspG_TIM"/>
</dbReference>
<dbReference type="UniPathway" id="UPA00056">
    <property type="reaction ID" value="UER00096"/>
</dbReference>
<feature type="binding site" evidence="7">
    <location>
        <position position="274"/>
    </location>
    <ligand>
        <name>[4Fe-4S] cluster</name>
        <dbReference type="ChEBI" id="CHEBI:49883"/>
    </ligand>
</feature>
<dbReference type="InterPro" id="IPR011005">
    <property type="entry name" value="Dihydropteroate_synth-like_sf"/>
</dbReference>
<dbReference type="FunFam" id="3.20.20.20:FF:000003">
    <property type="entry name" value="4-hydroxy-3-methylbut-2-en-1-yl diphosphate synthase (flavodoxin)"/>
    <property type="match status" value="1"/>
</dbReference>
<keyword evidence="6 7" id="KW-0414">Isoprene biosynthesis</keyword>
<dbReference type="AlphaFoldDB" id="R7WL47"/>
<dbReference type="Gene3D" id="3.20.20.20">
    <property type="entry name" value="Dihydropteroate synthase-like"/>
    <property type="match status" value="1"/>
</dbReference>
<keyword evidence="4 7" id="KW-0408">Iron</keyword>
<evidence type="ECO:0000256" key="3">
    <source>
        <dbReference type="ARBA" id="ARBA00023002"/>
    </source>
</evidence>
<dbReference type="PATRIC" id="fig|1273125.3.peg.2540"/>
<comment type="pathway">
    <text evidence="7">Isoprenoid biosynthesis; isopentenyl diphosphate biosynthesis via DXP pathway; isopentenyl diphosphate from 1-deoxy-D-xylulose 5-phosphate: step 5/6.</text>
</comment>
<dbReference type="PIRSF" id="PIRSF004640">
    <property type="entry name" value="IspG"/>
    <property type="match status" value="1"/>
</dbReference>
<protein>
    <recommendedName>
        <fullName evidence="7">4-hydroxy-3-methylbut-2-en-1-yl diphosphate synthase (flavodoxin)</fullName>
        <ecNumber evidence="7">1.17.7.3</ecNumber>
    </recommendedName>
    <alternativeName>
        <fullName evidence="7">1-hydroxy-2-methyl-2-(E)-butenyl 4-diphosphate synthase</fullName>
    </alternativeName>
</protein>
<proteinExistence type="inferred from homology"/>
<feature type="domain" description="IspG TIM-barrel" evidence="8">
    <location>
        <begin position="15"/>
        <end position="255"/>
    </location>
</feature>
<dbReference type="InterPro" id="IPR045854">
    <property type="entry name" value="NO2/SO3_Rdtase_4Fe4S_sf"/>
</dbReference>
<evidence type="ECO:0000256" key="6">
    <source>
        <dbReference type="ARBA" id="ARBA00023229"/>
    </source>
</evidence>
<dbReference type="GO" id="GO:0019288">
    <property type="term" value="P:isopentenyl diphosphate biosynthetic process, methylerythritol 4-phosphate pathway"/>
    <property type="evidence" value="ECO:0007669"/>
    <property type="project" value="UniProtKB-UniRule"/>
</dbReference>
<keyword evidence="2 7" id="KW-0479">Metal-binding</keyword>
<evidence type="ECO:0000313" key="10">
    <source>
        <dbReference type="EMBL" id="EOM76010.1"/>
    </source>
</evidence>
<dbReference type="GO" id="GO:0141197">
    <property type="term" value="F:4-hydroxy-3-methylbut-2-enyl-diphosphate synthase activity (flavodoxin)"/>
    <property type="evidence" value="ECO:0007669"/>
    <property type="project" value="UniProtKB-EC"/>
</dbReference>
<dbReference type="Pfam" id="PF26540">
    <property type="entry name" value="GcpE_C"/>
    <property type="match status" value="1"/>
</dbReference>
<dbReference type="GO" id="GO:0016114">
    <property type="term" value="P:terpenoid biosynthetic process"/>
    <property type="evidence" value="ECO:0007669"/>
    <property type="project" value="InterPro"/>
</dbReference>
<comment type="cofactor">
    <cofactor evidence="7">
        <name>[4Fe-4S] cluster</name>
        <dbReference type="ChEBI" id="CHEBI:49883"/>
    </cofactor>
    <text evidence="7">Binds 1 [4Fe-4S] cluster.</text>
</comment>
<keyword evidence="1 7" id="KW-0004">4Fe-4S</keyword>
<dbReference type="SUPFAM" id="SSF51717">
    <property type="entry name" value="Dihydropteroate synthetase-like"/>
    <property type="match status" value="1"/>
</dbReference>
<dbReference type="Gene3D" id="3.30.413.10">
    <property type="entry name" value="Sulfite Reductase Hemoprotein, domain 1"/>
    <property type="match status" value="1"/>
</dbReference>
<dbReference type="FunFam" id="3.30.413.10:FF:000001">
    <property type="entry name" value="4-hydroxy-3-methylbut-2-en-1-yl diphosphate synthase (flavodoxin)"/>
    <property type="match status" value="1"/>
</dbReference>
<dbReference type="GO" id="GO:0005506">
    <property type="term" value="F:iron ion binding"/>
    <property type="evidence" value="ECO:0007669"/>
    <property type="project" value="InterPro"/>
</dbReference>
<dbReference type="NCBIfam" id="TIGR00612">
    <property type="entry name" value="ispG_gcpE"/>
    <property type="match status" value="1"/>
</dbReference>